<evidence type="ECO:0000256" key="1">
    <source>
        <dbReference type="ARBA" id="ARBA00005806"/>
    </source>
</evidence>
<dbReference type="Proteomes" id="UP000769766">
    <property type="component" value="Unassembled WGS sequence"/>
</dbReference>
<comment type="similarity">
    <text evidence="1">Belongs to the FldB/FldC dehydratase alpha/beta subunit family.</text>
</comment>
<organism evidence="3 4">
    <name type="scientific">Tectimicrobiota bacterium</name>
    <dbReference type="NCBI Taxonomy" id="2528274"/>
    <lineage>
        <taxon>Bacteria</taxon>
        <taxon>Pseudomonadati</taxon>
        <taxon>Nitrospinota/Tectimicrobiota group</taxon>
        <taxon>Candidatus Tectimicrobiota</taxon>
    </lineage>
</organism>
<comment type="caution">
    <text evidence="3">The sequence shown here is derived from an EMBL/GenBank/DDBJ whole genome shotgun (WGS) entry which is preliminary data.</text>
</comment>
<protein>
    <submittedName>
        <fullName evidence="3">2-hydroxyacyl-CoA dehydratase</fullName>
    </submittedName>
</protein>
<dbReference type="PANTHER" id="PTHR30548">
    <property type="entry name" value="2-HYDROXYGLUTARYL-COA DEHYDRATASE, D-COMPONENT-RELATED"/>
    <property type="match status" value="1"/>
</dbReference>
<accession>A0A932CNL7</accession>
<keyword evidence="2" id="KW-0812">Transmembrane</keyword>
<dbReference type="InterPro" id="IPR010327">
    <property type="entry name" value="FldB/FldC_alpha/beta"/>
</dbReference>
<dbReference type="EMBL" id="JACPRF010000189">
    <property type="protein sequence ID" value="MBI2876459.1"/>
    <property type="molecule type" value="Genomic_DNA"/>
</dbReference>
<dbReference type="Gene3D" id="1.20.1270.370">
    <property type="match status" value="1"/>
</dbReference>
<dbReference type="AlphaFoldDB" id="A0A932CNL7"/>
<evidence type="ECO:0000256" key="2">
    <source>
        <dbReference type="SAM" id="Phobius"/>
    </source>
</evidence>
<evidence type="ECO:0000313" key="4">
    <source>
        <dbReference type="Proteomes" id="UP000769766"/>
    </source>
</evidence>
<keyword evidence="2" id="KW-0472">Membrane</keyword>
<feature type="transmembrane region" description="Helical" evidence="2">
    <location>
        <begin position="214"/>
        <end position="233"/>
    </location>
</feature>
<evidence type="ECO:0000313" key="3">
    <source>
        <dbReference type="EMBL" id="MBI2876459.1"/>
    </source>
</evidence>
<keyword evidence="2" id="KW-1133">Transmembrane helix</keyword>
<dbReference type="Gene3D" id="3.40.50.11900">
    <property type="match status" value="1"/>
</dbReference>
<gene>
    <name evidence="3" type="ORF">HYY20_06220</name>
</gene>
<name>A0A932CNL7_UNCTE</name>
<reference evidence="3" key="1">
    <citation type="submission" date="2020-07" db="EMBL/GenBank/DDBJ databases">
        <title>Huge and variable diversity of episymbiotic CPR bacteria and DPANN archaea in groundwater ecosystems.</title>
        <authorList>
            <person name="He C.Y."/>
            <person name="Keren R."/>
            <person name="Whittaker M."/>
            <person name="Farag I.F."/>
            <person name="Doudna J."/>
            <person name="Cate J.H.D."/>
            <person name="Banfield J.F."/>
        </authorList>
    </citation>
    <scope>NUCLEOTIDE SEQUENCE</scope>
    <source>
        <strain evidence="3">NC_groundwater_672_Ag_B-0.1um_62_36</strain>
    </source>
</reference>
<dbReference type="PANTHER" id="PTHR30548:SF2">
    <property type="entry name" value="2-HYDROXYACYL-COA DEHYDRATASE,D-COMPONENT"/>
    <property type="match status" value="1"/>
</dbReference>
<sequence length="401" mass="45852">MATREFTTQQEYIRYSRDEVHCYSEGVRKLFDLTLSYLERADQTYQQGGNAIWTGGIFDTPLLLACDHFPVAYPELGRLGNFQALSTAENYLQIPRETCNMVKSAMGELVLRKGRSFNRVLGFGSFCETYNTGLELMREEGYDVYFLDLPYIPKELTPARQRESMDYIKKELVSLAQWLCGSLDEERLGKELRCMNTVAHKIRQILALRMKKPFYIRSLATLYLIIGSGHYYGAPEAFMKVLDLLIEELEDEGHQPYRGEKVIPLVWSGGRGSEFGIYQTVDDYHGAVLGWVVGNPLWKEFDETLSPLDSLAKFILEGMIIGGANKFFRIPVEEQVRQIQAKGIVFYGFFGCSFISVDFELMREYFLEKGIPSLLLEGNFQVGPPTGQVLTRLKAFMEMLS</sequence>
<dbReference type="Pfam" id="PF06050">
    <property type="entry name" value="HGD-D"/>
    <property type="match status" value="1"/>
</dbReference>
<dbReference type="Gene3D" id="3.40.50.11890">
    <property type="match status" value="1"/>
</dbReference>
<proteinExistence type="inferred from homology"/>